<protein>
    <submittedName>
        <fullName evidence="2">Uncharacterized protein</fullName>
    </submittedName>
</protein>
<reference evidence="2 3" key="1">
    <citation type="submission" date="2016-02" db="EMBL/GenBank/DDBJ databases">
        <title>Band-tailed pigeon sequencing and assembly.</title>
        <authorList>
            <person name="Soares A.E."/>
            <person name="Novak B.J."/>
            <person name="Rice E.S."/>
            <person name="O'Connell B."/>
            <person name="Chang D."/>
            <person name="Weber S."/>
            <person name="Shapiro B."/>
        </authorList>
    </citation>
    <scope>NUCLEOTIDE SEQUENCE [LARGE SCALE GENOMIC DNA]</scope>
    <source>
        <strain evidence="2">BTP2013</strain>
        <tissue evidence="2">Blood</tissue>
    </source>
</reference>
<evidence type="ECO:0000313" key="3">
    <source>
        <dbReference type="Proteomes" id="UP000190648"/>
    </source>
</evidence>
<name>A0A1V4KGI8_PATFA</name>
<keyword evidence="3" id="KW-1185">Reference proteome</keyword>
<accession>A0A1V4KGI8</accession>
<gene>
    <name evidence="2" type="ORF">AV530_006440</name>
</gene>
<dbReference type="EMBL" id="LSYS01003169">
    <property type="protein sequence ID" value="OPJ83569.1"/>
    <property type="molecule type" value="Genomic_DNA"/>
</dbReference>
<comment type="caution">
    <text evidence="2">The sequence shown here is derived from an EMBL/GenBank/DDBJ whole genome shotgun (WGS) entry which is preliminary data.</text>
</comment>
<sequence length="111" mass="11940">MAERQLPRELRAPACTASRARHAGSRAPHAFQRQGAHLGPEVPSDLAGSSFAAAGPTRRGPCERGGGSGGSGADGRSYCKSCSCKENFLIRREWMEKRKHTVAVRAQMLCM</sequence>
<dbReference type="AlphaFoldDB" id="A0A1V4KGI8"/>
<feature type="compositionally biased region" description="Basic and acidic residues" evidence="1">
    <location>
        <begin position="1"/>
        <end position="11"/>
    </location>
</feature>
<proteinExistence type="predicted"/>
<feature type="region of interest" description="Disordered" evidence="1">
    <location>
        <begin position="1"/>
        <end position="77"/>
    </location>
</feature>
<feature type="compositionally biased region" description="Gly residues" evidence="1">
    <location>
        <begin position="63"/>
        <end position="73"/>
    </location>
</feature>
<evidence type="ECO:0000313" key="2">
    <source>
        <dbReference type="EMBL" id="OPJ83569.1"/>
    </source>
</evidence>
<dbReference type="Proteomes" id="UP000190648">
    <property type="component" value="Unassembled WGS sequence"/>
</dbReference>
<organism evidence="2 3">
    <name type="scientific">Patagioenas fasciata monilis</name>
    <dbReference type="NCBI Taxonomy" id="372326"/>
    <lineage>
        <taxon>Eukaryota</taxon>
        <taxon>Metazoa</taxon>
        <taxon>Chordata</taxon>
        <taxon>Craniata</taxon>
        <taxon>Vertebrata</taxon>
        <taxon>Euteleostomi</taxon>
        <taxon>Archelosauria</taxon>
        <taxon>Archosauria</taxon>
        <taxon>Dinosauria</taxon>
        <taxon>Saurischia</taxon>
        <taxon>Theropoda</taxon>
        <taxon>Coelurosauria</taxon>
        <taxon>Aves</taxon>
        <taxon>Neognathae</taxon>
        <taxon>Neoaves</taxon>
        <taxon>Columbimorphae</taxon>
        <taxon>Columbiformes</taxon>
        <taxon>Columbidae</taxon>
        <taxon>Patagioenas</taxon>
    </lineage>
</organism>
<evidence type="ECO:0000256" key="1">
    <source>
        <dbReference type="SAM" id="MobiDB-lite"/>
    </source>
</evidence>